<dbReference type="InterPro" id="IPR014755">
    <property type="entry name" value="Cu-Rt/internalin_Ig-like"/>
</dbReference>
<keyword evidence="4" id="KW-0186">Copper</keyword>
<dbReference type="InterPro" id="IPR032694">
    <property type="entry name" value="CopC/D"/>
</dbReference>
<evidence type="ECO:0000256" key="1">
    <source>
        <dbReference type="ARBA" id="ARBA00004196"/>
    </source>
</evidence>
<dbReference type="SUPFAM" id="SSF81296">
    <property type="entry name" value="E set domains"/>
    <property type="match status" value="1"/>
</dbReference>
<name>A0ABU9DAH5_9PROT</name>
<evidence type="ECO:0000256" key="4">
    <source>
        <dbReference type="ARBA" id="ARBA00023008"/>
    </source>
</evidence>
<evidence type="ECO:0000313" key="7">
    <source>
        <dbReference type="Proteomes" id="UP001446205"/>
    </source>
</evidence>
<dbReference type="Gene3D" id="2.60.40.1220">
    <property type="match status" value="1"/>
</dbReference>
<sequence length="130" mass="14329">MQPLAAPDASVQAHNQGLPWILLLGLWLTGIQTAQAHTYLLASRPAAGSIHATAPQRFVLRFQTPVENRFSHYVLVHQGKATPLKPDHRNDHGSISGPLPNLSAGSYQLRWSVMARDGHRQEGSIPFQVR</sequence>
<comment type="caution">
    <text evidence="6">The sequence shown here is derived from an EMBL/GenBank/DDBJ whole genome shotgun (WGS) entry which is preliminary data.</text>
</comment>
<dbReference type="Pfam" id="PF04234">
    <property type="entry name" value="CopC"/>
    <property type="match status" value="1"/>
</dbReference>
<reference evidence="6 7" key="1">
    <citation type="submission" date="2024-04" db="EMBL/GenBank/DDBJ databases">
        <authorList>
            <person name="Abashina T."/>
            <person name="Shaikin A."/>
        </authorList>
    </citation>
    <scope>NUCLEOTIDE SEQUENCE [LARGE SCALE GENOMIC DNA]</scope>
    <source>
        <strain evidence="6 7">AAFK</strain>
    </source>
</reference>
<evidence type="ECO:0000256" key="2">
    <source>
        <dbReference type="ARBA" id="ARBA00022723"/>
    </source>
</evidence>
<dbReference type="Proteomes" id="UP001446205">
    <property type="component" value="Unassembled WGS sequence"/>
</dbReference>
<protein>
    <submittedName>
        <fullName evidence="6">Copper resistance CopC family protein</fullName>
    </submittedName>
</protein>
<dbReference type="InterPro" id="IPR007348">
    <property type="entry name" value="CopC_dom"/>
</dbReference>
<organism evidence="6 7">
    <name type="scientific">Thermithiobacillus plumbiphilus</name>
    <dbReference type="NCBI Taxonomy" id="1729899"/>
    <lineage>
        <taxon>Bacteria</taxon>
        <taxon>Pseudomonadati</taxon>
        <taxon>Pseudomonadota</taxon>
        <taxon>Acidithiobacillia</taxon>
        <taxon>Acidithiobacillales</taxon>
        <taxon>Thermithiobacillaceae</taxon>
        <taxon>Thermithiobacillus</taxon>
    </lineage>
</organism>
<dbReference type="InterPro" id="IPR014756">
    <property type="entry name" value="Ig_E-set"/>
</dbReference>
<dbReference type="PANTHER" id="PTHR34820:SF4">
    <property type="entry name" value="INNER MEMBRANE PROTEIN YEBZ"/>
    <property type="match status" value="1"/>
</dbReference>
<evidence type="ECO:0000313" key="6">
    <source>
        <dbReference type="EMBL" id="MEK8090532.1"/>
    </source>
</evidence>
<keyword evidence="3" id="KW-0732">Signal</keyword>
<keyword evidence="2" id="KW-0479">Metal-binding</keyword>
<dbReference type="EMBL" id="JBBPCO010000012">
    <property type="protein sequence ID" value="MEK8090532.1"/>
    <property type="molecule type" value="Genomic_DNA"/>
</dbReference>
<dbReference type="RefSeq" id="WP_341371584.1">
    <property type="nucleotide sequence ID" value="NZ_JBBPCO010000012.1"/>
</dbReference>
<feature type="domain" description="CopC" evidence="5">
    <location>
        <begin position="37"/>
        <end position="129"/>
    </location>
</feature>
<gene>
    <name evidence="6" type="ORF">WOB96_12280</name>
</gene>
<accession>A0ABU9DAH5</accession>
<dbReference type="PANTHER" id="PTHR34820">
    <property type="entry name" value="INNER MEMBRANE PROTEIN YEBZ"/>
    <property type="match status" value="1"/>
</dbReference>
<evidence type="ECO:0000256" key="3">
    <source>
        <dbReference type="ARBA" id="ARBA00022729"/>
    </source>
</evidence>
<proteinExistence type="predicted"/>
<comment type="subcellular location">
    <subcellularLocation>
        <location evidence="1">Cell envelope</location>
    </subcellularLocation>
</comment>
<keyword evidence="7" id="KW-1185">Reference proteome</keyword>
<evidence type="ECO:0000259" key="5">
    <source>
        <dbReference type="Pfam" id="PF04234"/>
    </source>
</evidence>